<evidence type="ECO:0000256" key="2">
    <source>
        <dbReference type="ARBA" id="ARBA00022692"/>
    </source>
</evidence>
<evidence type="ECO:0000256" key="4">
    <source>
        <dbReference type="ARBA" id="ARBA00022840"/>
    </source>
</evidence>
<dbReference type="SUPFAM" id="SSF52540">
    <property type="entry name" value="P-loop containing nucleoside triphosphate hydrolases"/>
    <property type="match status" value="1"/>
</dbReference>
<dbReference type="InterPro" id="IPR011527">
    <property type="entry name" value="ABC1_TM_dom"/>
</dbReference>
<evidence type="ECO:0000256" key="6">
    <source>
        <dbReference type="ARBA" id="ARBA00023136"/>
    </source>
</evidence>
<dbReference type="SMART" id="SM00382">
    <property type="entry name" value="AAA"/>
    <property type="match status" value="1"/>
</dbReference>
<evidence type="ECO:0000256" key="5">
    <source>
        <dbReference type="ARBA" id="ARBA00022989"/>
    </source>
</evidence>
<evidence type="ECO:0000259" key="8">
    <source>
        <dbReference type="PROSITE" id="PS50893"/>
    </source>
</evidence>
<keyword evidence="6 7" id="KW-0472">Membrane</keyword>
<dbReference type="Proteomes" id="UP001549773">
    <property type="component" value="Unassembled WGS sequence"/>
</dbReference>
<dbReference type="InterPro" id="IPR027417">
    <property type="entry name" value="P-loop_NTPase"/>
</dbReference>
<feature type="transmembrane region" description="Helical" evidence="7">
    <location>
        <begin position="251"/>
        <end position="270"/>
    </location>
</feature>
<keyword evidence="4 10" id="KW-0067">ATP-binding</keyword>
<dbReference type="InterPro" id="IPR003439">
    <property type="entry name" value="ABC_transporter-like_ATP-bd"/>
</dbReference>
<feature type="transmembrane region" description="Helical" evidence="7">
    <location>
        <begin position="60"/>
        <end position="80"/>
    </location>
</feature>
<evidence type="ECO:0000259" key="9">
    <source>
        <dbReference type="PROSITE" id="PS50929"/>
    </source>
</evidence>
<proteinExistence type="predicted"/>
<feature type="transmembrane region" description="Helical" evidence="7">
    <location>
        <begin position="137"/>
        <end position="157"/>
    </location>
</feature>
<protein>
    <submittedName>
        <fullName evidence="10">ATP-binding cassette domain-containing protein</fullName>
    </submittedName>
</protein>
<keyword evidence="11" id="KW-1185">Reference proteome</keyword>
<keyword evidence="2 7" id="KW-0812">Transmembrane</keyword>
<dbReference type="InterPro" id="IPR036640">
    <property type="entry name" value="ABC1_TM_sf"/>
</dbReference>
<dbReference type="SUPFAM" id="SSF90123">
    <property type="entry name" value="ABC transporter transmembrane region"/>
    <property type="match status" value="1"/>
</dbReference>
<feature type="domain" description="ABC transmembrane type-1" evidence="9">
    <location>
        <begin position="30"/>
        <end position="305"/>
    </location>
</feature>
<feature type="transmembrane region" description="Helical" evidence="7">
    <location>
        <begin position="27"/>
        <end position="48"/>
    </location>
</feature>
<name>A0ABV2TYB2_9FLAO</name>
<dbReference type="EMBL" id="JBEWYP010000005">
    <property type="protein sequence ID" value="MET7029882.1"/>
    <property type="molecule type" value="Genomic_DNA"/>
</dbReference>
<comment type="subcellular location">
    <subcellularLocation>
        <location evidence="1">Cell membrane</location>
        <topology evidence="1">Multi-pass membrane protein</topology>
    </subcellularLocation>
</comment>
<comment type="caution">
    <text evidence="10">The sequence shown here is derived from an EMBL/GenBank/DDBJ whole genome shotgun (WGS) entry which is preliminary data.</text>
</comment>
<organism evidence="10 11">
    <name type="scientific">Sediminicola luteus</name>
    <dbReference type="NCBI Taxonomy" id="319238"/>
    <lineage>
        <taxon>Bacteria</taxon>
        <taxon>Pseudomonadati</taxon>
        <taxon>Bacteroidota</taxon>
        <taxon>Flavobacteriia</taxon>
        <taxon>Flavobacteriales</taxon>
        <taxon>Flavobacteriaceae</taxon>
        <taxon>Sediminicola</taxon>
    </lineage>
</organism>
<evidence type="ECO:0000256" key="1">
    <source>
        <dbReference type="ARBA" id="ARBA00004651"/>
    </source>
</evidence>
<dbReference type="GO" id="GO:0005524">
    <property type="term" value="F:ATP binding"/>
    <property type="evidence" value="ECO:0007669"/>
    <property type="project" value="UniProtKB-KW"/>
</dbReference>
<sequence>MAKNVETAWQRLMGLLKLDKKDILQTFYYAIFAGLVNLSLPLGIQAIINLIQGAQISSAWIILVILVTGGVAFAGILQLMQIRIIENVQQKIFTRASFEFVYRFPKIKMSELRDYYPPELANRFFDTLTIQKSLAKVLIDFPAAILQILFGLILLSFYHPFFILYGLLLLVLIYVVFKFTAQKGMDTSLEESKYKYKVAHWIQEIARSLVSFKLSGRTSHALVKNDELVSDYLEARENHFRILVIQFIQMIGFKVLVTGGLLLIGGLLVLNQEMNIGQFVAAEIIILLVINSVEKLIRGLETIYDLLTSIEKLGQVVDKELESQEGMTPLTPEMNLTVELDNVSYSVVGSSRKIINDLSLMILPNTSTIIVGPNSSGKSTLLRLISGLLTPTEGAIFVNDISLENIVPNHYRSFLGQSLTEESPFEGTILNNITFGDKSIQQKDLNWAIEKAGLLEFVKDQPKGINTFLYPEGQQIPYTISKKIVLARSIVRKPKLLILKDPLDQLNELEAIEIMDFLTSKDSPWALVVVSQDPNWLSRCERKIVIEEGQIISVN</sequence>
<feature type="transmembrane region" description="Helical" evidence="7">
    <location>
        <begin position="163"/>
        <end position="181"/>
    </location>
</feature>
<gene>
    <name evidence="10" type="ORF">ABXZ32_10770</name>
</gene>
<feature type="domain" description="ABC transporter" evidence="8">
    <location>
        <begin position="338"/>
        <end position="554"/>
    </location>
</feature>
<dbReference type="PROSITE" id="PS50929">
    <property type="entry name" value="ABC_TM1F"/>
    <property type="match status" value="1"/>
</dbReference>
<dbReference type="PANTHER" id="PTHR43394">
    <property type="entry name" value="ATP-DEPENDENT PERMEASE MDL1, MITOCHONDRIAL"/>
    <property type="match status" value="1"/>
</dbReference>
<dbReference type="PANTHER" id="PTHR43394:SF4">
    <property type="entry name" value="TOXIN SECRETION ABC TRANSPORTER ATP-BINDING PROTEIN"/>
    <property type="match status" value="1"/>
</dbReference>
<dbReference type="InterPro" id="IPR039421">
    <property type="entry name" value="Type_1_exporter"/>
</dbReference>
<keyword evidence="5 7" id="KW-1133">Transmembrane helix</keyword>
<evidence type="ECO:0000313" key="11">
    <source>
        <dbReference type="Proteomes" id="UP001549773"/>
    </source>
</evidence>
<evidence type="ECO:0000313" key="10">
    <source>
        <dbReference type="EMBL" id="MET7029882.1"/>
    </source>
</evidence>
<dbReference type="Pfam" id="PF00664">
    <property type="entry name" value="ABC_membrane"/>
    <property type="match status" value="1"/>
</dbReference>
<evidence type="ECO:0000256" key="7">
    <source>
        <dbReference type="SAM" id="Phobius"/>
    </source>
</evidence>
<evidence type="ECO:0000256" key="3">
    <source>
        <dbReference type="ARBA" id="ARBA00022741"/>
    </source>
</evidence>
<keyword evidence="3" id="KW-0547">Nucleotide-binding</keyword>
<dbReference type="InterPro" id="IPR003593">
    <property type="entry name" value="AAA+_ATPase"/>
</dbReference>
<accession>A0ABV2TYB2</accession>
<dbReference type="Gene3D" id="3.40.50.300">
    <property type="entry name" value="P-loop containing nucleotide triphosphate hydrolases"/>
    <property type="match status" value="1"/>
</dbReference>
<dbReference type="PROSITE" id="PS50893">
    <property type="entry name" value="ABC_TRANSPORTER_2"/>
    <property type="match status" value="1"/>
</dbReference>
<reference evidence="10 11" key="1">
    <citation type="submission" date="2024-07" db="EMBL/GenBank/DDBJ databases">
        <title>The genome sequence of type strain Sediminicola luteus GDMCC 1.2596T.</title>
        <authorList>
            <person name="Liu Y."/>
        </authorList>
    </citation>
    <scope>NUCLEOTIDE SEQUENCE [LARGE SCALE GENOMIC DNA]</scope>
    <source>
        <strain evidence="10 11">GDMCC 1.2596</strain>
    </source>
</reference>
<dbReference type="RefSeq" id="WP_354618684.1">
    <property type="nucleotide sequence ID" value="NZ_JBEWYP010000005.1"/>
</dbReference>
<dbReference type="Pfam" id="PF00005">
    <property type="entry name" value="ABC_tran"/>
    <property type="match status" value="1"/>
</dbReference>
<dbReference type="Gene3D" id="1.20.1560.10">
    <property type="entry name" value="ABC transporter type 1, transmembrane domain"/>
    <property type="match status" value="1"/>
</dbReference>